<dbReference type="Gene3D" id="1.20.920.10">
    <property type="entry name" value="Bromodomain-like"/>
    <property type="match status" value="2"/>
</dbReference>
<feature type="compositionally biased region" description="Polar residues" evidence="3">
    <location>
        <begin position="53"/>
        <end position="63"/>
    </location>
</feature>
<evidence type="ECO:0000313" key="6">
    <source>
        <dbReference type="EMBL" id="GJJ09420.1"/>
    </source>
</evidence>
<dbReference type="GO" id="GO:0000785">
    <property type="term" value="C:chromatin"/>
    <property type="evidence" value="ECO:0007669"/>
    <property type="project" value="TreeGrafter"/>
</dbReference>
<feature type="compositionally biased region" description="Basic and acidic residues" evidence="3">
    <location>
        <begin position="654"/>
        <end position="672"/>
    </location>
</feature>
<dbReference type="PROSITE" id="PS51525">
    <property type="entry name" value="NET"/>
    <property type="match status" value="1"/>
</dbReference>
<dbReference type="PROSITE" id="PS50014">
    <property type="entry name" value="BROMODOMAIN_2"/>
    <property type="match status" value="2"/>
</dbReference>
<feature type="region of interest" description="Disordered" evidence="3">
    <location>
        <begin position="1"/>
        <end position="22"/>
    </location>
</feature>
<dbReference type="Pfam" id="PF17035">
    <property type="entry name" value="BET"/>
    <property type="match status" value="1"/>
</dbReference>
<accession>A0AAV5A553</accession>
<feature type="region of interest" description="Disordered" evidence="3">
    <location>
        <begin position="286"/>
        <end position="376"/>
    </location>
</feature>
<dbReference type="PRINTS" id="PR00503">
    <property type="entry name" value="BROMODOMAIN"/>
</dbReference>
<dbReference type="GO" id="GO:0006338">
    <property type="term" value="P:chromatin remodeling"/>
    <property type="evidence" value="ECO:0007669"/>
    <property type="project" value="TreeGrafter"/>
</dbReference>
<feature type="domain" description="Bromo" evidence="4">
    <location>
        <begin position="404"/>
        <end position="468"/>
    </location>
</feature>
<dbReference type="SUPFAM" id="SSF47370">
    <property type="entry name" value="Bromodomain"/>
    <property type="match status" value="2"/>
</dbReference>
<feature type="region of interest" description="Disordered" evidence="3">
    <location>
        <begin position="49"/>
        <end position="167"/>
    </location>
</feature>
<evidence type="ECO:0000256" key="3">
    <source>
        <dbReference type="SAM" id="MobiDB-lite"/>
    </source>
</evidence>
<dbReference type="PANTHER" id="PTHR22880">
    <property type="entry name" value="FALZ-RELATED BROMODOMAIN-CONTAINING PROTEINS"/>
    <property type="match status" value="1"/>
</dbReference>
<dbReference type="AlphaFoldDB" id="A0AAV5A553"/>
<name>A0AAV5A553_9AGAM</name>
<dbReference type="InterPro" id="IPR050935">
    <property type="entry name" value="Bromo_chromatin_reader"/>
</dbReference>
<keyword evidence="1 2" id="KW-0103">Bromodomain</keyword>
<feature type="compositionally biased region" description="Low complexity" evidence="3">
    <location>
        <begin position="687"/>
        <end position="707"/>
    </location>
</feature>
<organism evidence="6 7">
    <name type="scientific">Clathrus columnatus</name>
    <dbReference type="NCBI Taxonomy" id="1419009"/>
    <lineage>
        <taxon>Eukaryota</taxon>
        <taxon>Fungi</taxon>
        <taxon>Dikarya</taxon>
        <taxon>Basidiomycota</taxon>
        <taxon>Agaricomycotina</taxon>
        <taxon>Agaricomycetes</taxon>
        <taxon>Phallomycetidae</taxon>
        <taxon>Phallales</taxon>
        <taxon>Clathraceae</taxon>
        <taxon>Clathrus</taxon>
    </lineage>
</organism>
<feature type="compositionally biased region" description="Basic and acidic residues" evidence="3">
    <location>
        <begin position="336"/>
        <end position="351"/>
    </location>
</feature>
<feature type="domain" description="Bromo" evidence="4">
    <location>
        <begin position="185"/>
        <end position="269"/>
    </location>
</feature>
<dbReference type="InterPro" id="IPR038336">
    <property type="entry name" value="NET_sf"/>
</dbReference>
<reference evidence="6" key="1">
    <citation type="submission" date="2021-10" db="EMBL/GenBank/DDBJ databases">
        <title>De novo Genome Assembly of Clathrus columnatus (Basidiomycota, Fungi) Using Illumina and Nanopore Sequence Data.</title>
        <authorList>
            <person name="Ogiso-Tanaka E."/>
            <person name="Itagaki H."/>
            <person name="Hosoya T."/>
            <person name="Hosaka K."/>
        </authorList>
    </citation>
    <scope>NUCLEOTIDE SEQUENCE</scope>
    <source>
        <strain evidence="6">MO-923</strain>
    </source>
</reference>
<keyword evidence="7" id="KW-1185">Reference proteome</keyword>
<dbReference type="InterPro" id="IPR001487">
    <property type="entry name" value="Bromodomain"/>
</dbReference>
<dbReference type="InterPro" id="IPR027353">
    <property type="entry name" value="NET_dom"/>
</dbReference>
<evidence type="ECO:0000313" key="7">
    <source>
        <dbReference type="Proteomes" id="UP001050691"/>
    </source>
</evidence>
<feature type="compositionally biased region" description="Low complexity" evidence="3">
    <location>
        <begin position="155"/>
        <end position="167"/>
    </location>
</feature>
<proteinExistence type="predicted"/>
<feature type="domain" description="NET" evidence="5">
    <location>
        <begin position="560"/>
        <end position="641"/>
    </location>
</feature>
<evidence type="ECO:0000259" key="4">
    <source>
        <dbReference type="PROSITE" id="PS50014"/>
    </source>
</evidence>
<feature type="compositionally biased region" description="Pro residues" evidence="3">
    <location>
        <begin position="286"/>
        <end position="297"/>
    </location>
</feature>
<dbReference type="GO" id="GO:0005634">
    <property type="term" value="C:nucleus"/>
    <property type="evidence" value="ECO:0007669"/>
    <property type="project" value="TreeGrafter"/>
</dbReference>
<feature type="compositionally biased region" description="Basic residues" evidence="3">
    <location>
        <begin position="528"/>
        <end position="541"/>
    </location>
</feature>
<feature type="region of interest" description="Disordered" evidence="3">
    <location>
        <begin position="635"/>
        <end position="707"/>
    </location>
</feature>
<feature type="compositionally biased region" description="Pro residues" evidence="3">
    <location>
        <begin position="304"/>
        <end position="322"/>
    </location>
</feature>
<dbReference type="GO" id="GO:0006355">
    <property type="term" value="P:regulation of DNA-templated transcription"/>
    <property type="evidence" value="ECO:0007669"/>
    <property type="project" value="TreeGrafter"/>
</dbReference>
<feature type="compositionally biased region" description="Polar residues" evidence="3">
    <location>
        <begin position="88"/>
        <end position="107"/>
    </location>
</feature>
<protein>
    <recommendedName>
        <fullName evidence="8">Bromodomain-containing protein</fullName>
    </recommendedName>
</protein>
<feature type="region of interest" description="Disordered" evidence="3">
    <location>
        <begin position="528"/>
        <end position="564"/>
    </location>
</feature>
<dbReference type="SMART" id="SM00297">
    <property type="entry name" value="BROMO"/>
    <property type="match status" value="2"/>
</dbReference>
<evidence type="ECO:0008006" key="8">
    <source>
        <dbReference type="Google" id="ProtNLM"/>
    </source>
</evidence>
<evidence type="ECO:0000259" key="5">
    <source>
        <dbReference type="PROSITE" id="PS51525"/>
    </source>
</evidence>
<dbReference type="Gene3D" id="1.20.1270.220">
    <property type="match status" value="1"/>
</dbReference>
<comment type="caution">
    <text evidence="6">The sequence shown here is derived from an EMBL/GenBank/DDBJ whole genome shotgun (WGS) entry which is preliminary data.</text>
</comment>
<dbReference type="InterPro" id="IPR036427">
    <property type="entry name" value="Bromodomain-like_sf"/>
</dbReference>
<sequence length="707" mass="78432">MHASPSPKQFDASSSESIPDVVTANDSVPDFVTSSVLLDASTVQPVDMDVELNLSQRDSQSDVTPFDPPADRHDSKILSDMPTIGDLTVQTPENNNMETSPSDTSAVTRPPPDDEDDTDRPPAKRPRRLSNPDQASLVHATNGVTNGVKHINGASHSSPPSPSSVFSTLSQQQYKFCVSTIRQLKKNKDAPPFHYPVDPVALGIPHYLNVITHPMDISTVEKKLQSSNPSKPDPNLASPRYRSAEEFISDVRLIFSNTVTFNGPDHAISQMGKRLEAMFDKAIKNMPPPAELKPPKPIVKKEVQPPPPPTPPVVPASPPPKKAPIRRSSTSVPTIRRSEPDIPGRPKREIHPPPPKDLPYADAPRKPRKGKKKDDGTIEQLKYCGKILADLSKQRKYWAAVSYFLDPVDWRSLNIPSYPKIIKKPMDLGTMRKKLERGEYTNANRFWDDFKLMIKNCFTFNPVGSPVYQAGEVVQAAFDEKWKALPPLRDVSEDEDDSDEDSDSSQAMAIAMMENQLATLKNGIDAMKKKKPKKDKLHKREKLSTPVPSNSKQNLGKKKKGKMLPDEEVLSFEQKKDLSETIQNLDGPKLERVIQIIHEGVPEIRDSTEEIELDIDSLPASVLTKLYNFVLRPLRPSKRRSNNPGGGTGGLKRKSMDEDVEAEKIRRLEAQLDRFQNPQAVPVYAQGDDSQSSDSSDESGSSGSDSD</sequence>
<evidence type="ECO:0000256" key="2">
    <source>
        <dbReference type="PROSITE-ProRule" id="PRU00035"/>
    </source>
</evidence>
<gene>
    <name evidence="6" type="ORF">Clacol_003642</name>
</gene>
<dbReference type="PANTHER" id="PTHR22880:SF225">
    <property type="entry name" value="BROMODOMAIN-CONTAINING PROTEIN BET-1-RELATED"/>
    <property type="match status" value="1"/>
</dbReference>
<dbReference type="Proteomes" id="UP001050691">
    <property type="component" value="Unassembled WGS sequence"/>
</dbReference>
<dbReference type="Pfam" id="PF00439">
    <property type="entry name" value="Bromodomain"/>
    <property type="match status" value="2"/>
</dbReference>
<feature type="region of interest" description="Disordered" evidence="3">
    <location>
        <begin position="221"/>
        <end position="240"/>
    </location>
</feature>
<dbReference type="EMBL" id="BPWL01000004">
    <property type="protein sequence ID" value="GJJ09420.1"/>
    <property type="molecule type" value="Genomic_DNA"/>
</dbReference>
<evidence type="ECO:0000256" key="1">
    <source>
        <dbReference type="ARBA" id="ARBA00023117"/>
    </source>
</evidence>